<dbReference type="AlphaFoldDB" id="B6YU04"/>
<evidence type="ECO:0000313" key="2">
    <source>
        <dbReference type="EMBL" id="ACJ15946.1"/>
    </source>
</evidence>
<dbReference type="RefSeq" id="WP_012571418.1">
    <property type="nucleotide sequence ID" value="NC_011529.1"/>
</dbReference>
<keyword evidence="1" id="KW-1133">Transmembrane helix</keyword>
<keyword evidence="1" id="KW-0472">Membrane</keyword>
<protein>
    <submittedName>
        <fullName evidence="2">Uncharacterized protein</fullName>
    </submittedName>
</protein>
<proteinExistence type="predicted"/>
<keyword evidence="3" id="KW-1185">Reference proteome</keyword>
<reference evidence="2 3" key="1">
    <citation type="journal article" date="2008" name="J. Bacteriol.">
        <title>The complete genome sequence of Thermococcus onnurineus NA1 reveals a mixed heterotrophic and carboxydotrophic metabolism.</title>
        <authorList>
            <person name="Lee H.S."/>
            <person name="Kang S.G."/>
            <person name="Bae S.S."/>
            <person name="Lim J.K."/>
            <person name="Cho Y."/>
            <person name="Kim Y.J."/>
            <person name="Jeon J.H."/>
            <person name="Cha S.S."/>
            <person name="Kwon K.K."/>
            <person name="Kim H.T."/>
            <person name="Park C.J."/>
            <person name="Lee H.W."/>
            <person name="Kim S.I."/>
            <person name="Chun J."/>
            <person name="Colwell R.R."/>
            <person name="Kim S.J."/>
            <person name="Lee J.H."/>
        </authorList>
    </citation>
    <scope>NUCLEOTIDE SEQUENCE [LARGE SCALE GENOMIC DNA]</scope>
    <source>
        <strain evidence="2 3">NA1</strain>
    </source>
</reference>
<dbReference type="Proteomes" id="UP000002727">
    <property type="component" value="Chromosome"/>
</dbReference>
<dbReference type="KEGG" id="ton:TON_0461"/>
<feature type="transmembrane region" description="Helical" evidence="1">
    <location>
        <begin position="231"/>
        <end position="248"/>
    </location>
</feature>
<dbReference type="SUPFAM" id="SSF63393">
    <property type="entry name" value="RNA polymerase subunits"/>
    <property type="match status" value="1"/>
</dbReference>
<dbReference type="InterPro" id="IPR029040">
    <property type="entry name" value="RPABC4/Spt4"/>
</dbReference>
<dbReference type="PATRIC" id="fig|523850.10.peg.463"/>
<dbReference type="eggNOG" id="arCOG03776">
    <property type="taxonomic scope" value="Archaea"/>
</dbReference>
<evidence type="ECO:0000313" key="3">
    <source>
        <dbReference type="Proteomes" id="UP000002727"/>
    </source>
</evidence>
<dbReference type="GeneID" id="7016756"/>
<dbReference type="STRING" id="523850.TON_0461"/>
<evidence type="ECO:0000256" key="1">
    <source>
        <dbReference type="SAM" id="Phobius"/>
    </source>
</evidence>
<name>B6YU04_THEON</name>
<dbReference type="EMBL" id="CP000855">
    <property type="protein sequence ID" value="ACJ15946.1"/>
    <property type="molecule type" value="Genomic_DNA"/>
</dbReference>
<keyword evidence="1" id="KW-0812">Transmembrane</keyword>
<dbReference type="HOGENOM" id="CLU_992544_0_0_2"/>
<accession>B6YU04</accession>
<gene>
    <name evidence="2" type="ordered locus">TON_0461</name>
</gene>
<dbReference type="Gene3D" id="2.20.28.30">
    <property type="entry name" value="RNA polymerase ii, chain L"/>
    <property type="match status" value="1"/>
</dbReference>
<feature type="transmembrane region" description="Helical" evidence="1">
    <location>
        <begin position="254"/>
        <end position="274"/>
    </location>
</feature>
<dbReference type="OrthoDB" id="93530at2157"/>
<organism evidence="2 3">
    <name type="scientific">Thermococcus onnurineus (strain NA1)</name>
    <dbReference type="NCBI Taxonomy" id="523850"/>
    <lineage>
        <taxon>Archaea</taxon>
        <taxon>Methanobacteriati</taxon>
        <taxon>Methanobacteriota</taxon>
        <taxon>Thermococci</taxon>
        <taxon>Thermococcales</taxon>
        <taxon>Thermococcaceae</taxon>
        <taxon>Thermococcus</taxon>
    </lineage>
</organism>
<sequence>MKVKCPNCGAEFESEEAGIVTCPYCGFQIKLGEAKTFTYDLKVEDPWRPLSSFIRLQRLSPNDVEWKARILERELLYIPFYVFFVKAEGLAHSGGLSTADGRVEFFNYVTVPAADGFDELINYPLPTRGRRYFDGNVGGRLVEKSLNEGDAEKRLKREIRELLKMEAKRYFHWRSVSMGMPTFELQFDGLVYYPIWKLKYKYGPFTYRAYVDGADGRIPYAEFPISFTKRIVNALLGFGLLASGFFFGRFFMPYGATAVLGSMAGALFGAWPSLKRAFRFHGKASEHRLLSEVAEDFAPEGEAFEAIRRFLKAHF</sequence>